<evidence type="ECO:0000313" key="3">
    <source>
        <dbReference type="Proteomes" id="UP000053859"/>
    </source>
</evidence>
<protein>
    <submittedName>
        <fullName evidence="2">Peptidase M24</fullName>
    </submittedName>
</protein>
<proteinExistence type="predicted"/>
<feature type="region of interest" description="Disordered" evidence="1">
    <location>
        <begin position="121"/>
        <end position="152"/>
    </location>
</feature>
<organism evidence="2 3">
    <name type="scientific">Streptomyces azureus</name>
    <dbReference type="NCBI Taxonomy" id="146537"/>
    <lineage>
        <taxon>Bacteria</taxon>
        <taxon>Bacillati</taxon>
        <taxon>Actinomycetota</taxon>
        <taxon>Actinomycetes</taxon>
        <taxon>Kitasatosporales</taxon>
        <taxon>Streptomycetaceae</taxon>
        <taxon>Streptomyces</taxon>
    </lineage>
</organism>
<dbReference type="AlphaFoldDB" id="A0A0K8PH57"/>
<evidence type="ECO:0000313" key="2">
    <source>
        <dbReference type="EMBL" id="GAP47226.1"/>
    </source>
</evidence>
<gene>
    <name evidence="2" type="ORF">SAZU_1963</name>
</gene>
<evidence type="ECO:0000256" key="1">
    <source>
        <dbReference type="SAM" id="MobiDB-lite"/>
    </source>
</evidence>
<accession>A0A0K8PH57</accession>
<reference evidence="2" key="1">
    <citation type="journal article" date="2015" name="Genome Announc.">
        <title>Draft Genome Sequence of Thiostrepton-Producing Streptomyces azureus ATCC 14921.</title>
        <authorList>
            <person name="Sakihara K."/>
            <person name="Maeda J."/>
            <person name="Tashiro K."/>
            <person name="Fujino Y."/>
            <person name="Kuhara S."/>
            <person name="Ohshima T."/>
            <person name="Ogata S."/>
            <person name="Doi K."/>
        </authorList>
    </citation>
    <scope>NUCLEOTIDE SEQUENCE [LARGE SCALE GENOMIC DNA]</scope>
    <source>
        <strain evidence="2">ATCC14921</strain>
    </source>
</reference>
<keyword evidence="3" id="KW-1185">Reference proteome</keyword>
<dbReference type="EMBL" id="DF968230">
    <property type="protein sequence ID" value="GAP47226.1"/>
    <property type="molecule type" value="Genomic_DNA"/>
</dbReference>
<dbReference type="PATRIC" id="fig|146537.3.peg.2072"/>
<name>A0A0K8PH57_STRAJ</name>
<feature type="compositionally biased region" description="Basic and acidic residues" evidence="1">
    <location>
        <begin position="121"/>
        <end position="131"/>
    </location>
</feature>
<sequence length="152" mass="16688">MKLRAKLEEHVRLQMRLPGFVGVRKTIETVRKIYVISVTRGLPIVGSSVRRERGGSATGRARNQFQAILPHVDDRQRRPSCAQCPNPCTASLHRCSLPVPVGECGHRHGLCDAFVPFRRGDADERDRDGHGARIRRGASAGSERQAGSTKGG</sequence>
<dbReference type="Proteomes" id="UP000053859">
    <property type="component" value="Unassembled WGS sequence"/>
</dbReference>